<evidence type="ECO:0000256" key="5">
    <source>
        <dbReference type="ARBA" id="ARBA00023136"/>
    </source>
</evidence>
<feature type="transmembrane region" description="Helical" evidence="6">
    <location>
        <begin position="281"/>
        <end position="301"/>
    </location>
</feature>
<dbReference type="KEGG" id="palr:HGI30_05065"/>
<evidence type="ECO:0000256" key="2">
    <source>
        <dbReference type="ARBA" id="ARBA00009773"/>
    </source>
</evidence>
<evidence type="ECO:0000313" key="7">
    <source>
        <dbReference type="EMBL" id="QJC54214.1"/>
    </source>
</evidence>
<dbReference type="GO" id="GO:0016020">
    <property type="term" value="C:membrane"/>
    <property type="evidence" value="ECO:0007669"/>
    <property type="project" value="UniProtKB-SubCell"/>
</dbReference>
<proteinExistence type="inferred from homology"/>
<dbReference type="PANTHER" id="PTHR21716:SF69">
    <property type="entry name" value="TRANSPORT PROTEIN YUBA-RELATED"/>
    <property type="match status" value="1"/>
</dbReference>
<feature type="transmembrane region" description="Helical" evidence="6">
    <location>
        <begin position="258"/>
        <end position="275"/>
    </location>
</feature>
<comment type="subcellular location">
    <subcellularLocation>
        <location evidence="1">Membrane</location>
        <topology evidence="1">Multi-pass membrane protein</topology>
    </subcellularLocation>
</comment>
<evidence type="ECO:0000256" key="4">
    <source>
        <dbReference type="ARBA" id="ARBA00022989"/>
    </source>
</evidence>
<dbReference type="PANTHER" id="PTHR21716">
    <property type="entry name" value="TRANSMEMBRANE PROTEIN"/>
    <property type="match status" value="1"/>
</dbReference>
<name>A0A6H2H3D9_9BACL</name>
<feature type="transmembrane region" description="Helical" evidence="6">
    <location>
        <begin position="104"/>
        <end position="128"/>
    </location>
</feature>
<feature type="transmembrane region" description="Helical" evidence="6">
    <location>
        <begin position="195"/>
        <end position="217"/>
    </location>
</feature>
<keyword evidence="8" id="KW-1185">Reference proteome</keyword>
<gene>
    <name evidence="7" type="ORF">HGI30_05065</name>
</gene>
<evidence type="ECO:0000256" key="6">
    <source>
        <dbReference type="SAM" id="Phobius"/>
    </source>
</evidence>
<dbReference type="AlphaFoldDB" id="A0A6H2H3D9"/>
<keyword evidence="4 6" id="KW-1133">Transmembrane helix</keyword>
<reference evidence="7 8" key="1">
    <citation type="submission" date="2020-04" db="EMBL/GenBank/DDBJ databases">
        <title>Novel Paenibacillus strain UniB2 isolated from commercial digestive syrup.</title>
        <authorList>
            <person name="Thorat V."/>
            <person name="Kirdat K."/>
            <person name="Tiwarekar B."/>
            <person name="Yadav A."/>
        </authorList>
    </citation>
    <scope>NUCLEOTIDE SEQUENCE [LARGE SCALE GENOMIC DNA]</scope>
    <source>
        <strain evidence="7 8">UniB2</strain>
    </source>
</reference>
<feature type="transmembrane region" description="Helical" evidence="6">
    <location>
        <begin position="40"/>
        <end position="68"/>
    </location>
</feature>
<evidence type="ECO:0000256" key="3">
    <source>
        <dbReference type="ARBA" id="ARBA00022692"/>
    </source>
</evidence>
<sequence length="414" mass="46201">MWGTAILGITGGSFLDQIQQERQEEARFNRFRTFFINNKFVLFLLVLLLVSVNVYILAHITFVFAPLIVLMKTVLLPLLLAGVAYYLLNPLVDWMEKRGMKRGWIIAALYVVILGLLTLLITIVVPVVREQVQGLIENVPAYTKYVQDTFAKYLGNDTLTELQNEFNFDPQQIARELSQRAGAIVQTTLTNIGGFLGTVTEFVLALVTLPFILFYMLKDGRKLPEFILKLLPTGLRPETKRVLSESNDQISSYIRGQIIVSICIGCLLYIGYLIIGLEYSLILAIVAACTAVVPYIGPAIAITPALVVAAFTSPIMLLKMIAVWTIVQLIEGKFISPQVMGKTLKIHPITIIFVILTSGKLFGILGIILAVPGYAVLKVFVTHLFKWFMVNSKLYGPEPEYKILGVKRDSDLLP</sequence>
<dbReference type="GO" id="GO:0055085">
    <property type="term" value="P:transmembrane transport"/>
    <property type="evidence" value="ECO:0007669"/>
    <property type="project" value="TreeGrafter"/>
</dbReference>
<feature type="transmembrane region" description="Helical" evidence="6">
    <location>
        <begin position="308"/>
        <end position="330"/>
    </location>
</feature>
<feature type="transmembrane region" description="Helical" evidence="6">
    <location>
        <begin position="74"/>
        <end position="92"/>
    </location>
</feature>
<evidence type="ECO:0000313" key="8">
    <source>
        <dbReference type="Proteomes" id="UP000502136"/>
    </source>
</evidence>
<organism evidence="7 8">
    <name type="scientific">Paenibacillus albicereus</name>
    <dbReference type="NCBI Taxonomy" id="2726185"/>
    <lineage>
        <taxon>Bacteria</taxon>
        <taxon>Bacillati</taxon>
        <taxon>Bacillota</taxon>
        <taxon>Bacilli</taxon>
        <taxon>Bacillales</taxon>
        <taxon>Paenibacillaceae</taxon>
        <taxon>Paenibacillus</taxon>
    </lineage>
</organism>
<comment type="similarity">
    <text evidence="2">Belongs to the autoinducer-2 exporter (AI-2E) (TC 2.A.86) family.</text>
</comment>
<protein>
    <submittedName>
        <fullName evidence="7">AI-2E family transporter</fullName>
    </submittedName>
</protein>
<dbReference type="EMBL" id="CP051428">
    <property type="protein sequence ID" value="QJC54214.1"/>
    <property type="molecule type" value="Genomic_DNA"/>
</dbReference>
<evidence type="ECO:0000256" key="1">
    <source>
        <dbReference type="ARBA" id="ARBA00004141"/>
    </source>
</evidence>
<keyword evidence="5 6" id="KW-0472">Membrane</keyword>
<dbReference type="Pfam" id="PF01594">
    <property type="entry name" value="AI-2E_transport"/>
    <property type="match status" value="1"/>
</dbReference>
<accession>A0A6H2H3D9</accession>
<dbReference type="Proteomes" id="UP000502136">
    <property type="component" value="Chromosome"/>
</dbReference>
<dbReference type="InterPro" id="IPR002549">
    <property type="entry name" value="AI-2E-like"/>
</dbReference>
<keyword evidence="3 6" id="KW-0812">Transmembrane</keyword>
<feature type="transmembrane region" description="Helical" evidence="6">
    <location>
        <begin position="350"/>
        <end position="377"/>
    </location>
</feature>